<name>A0A485LBZ0_9STRA</name>
<dbReference type="SMART" id="SM00044">
    <property type="entry name" value="CYCc"/>
    <property type="match status" value="1"/>
</dbReference>
<dbReference type="Pfam" id="PF01363">
    <property type="entry name" value="FYVE"/>
    <property type="match status" value="1"/>
</dbReference>
<feature type="region of interest" description="Disordered" evidence="7">
    <location>
        <begin position="938"/>
        <end position="961"/>
    </location>
</feature>
<dbReference type="GO" id="GO:0008270">
    <property type="term" value="F:zinc ion binding"/>
    <property type="evidence" value="ECO:0007669"/>
    <property type="project" value="UniProtKB-KW"/>
</dbReference>
<evidence type="ECO:0000256" key="7">
    <source>
        <dbReference type="SAM" id="MobiDB-lite"/>
    </source>
</evidence>
<evidence type="ECO:0000259" key="10">
    <source>
        <dbReference type="PROSITE" id="PS50178"/>
    </source>
</evidence>
<evidence type="ECO:0000256" key="2">
    <source>
        <dbReference type="ARBA" id="ARBA00022741"/>
    </source>
</evidence>
<dbReference type="InterPro" id="IPR001054">
    <property type="entry name" value="A/G_cyclase"/>
</dbReference>
<evidence type="ECO:0000256" key="5">
    <source>
        <dbReference type="ARBA" id="ARBA00022840"/>
    </source>
</evidence>
<dbReference type="Gene3D" id="3.30.70.1230">
    <property type="entry name" value="Nucleotide cyclase"/>
    <property type="match status" value="2"/>
</dbReference>
<dbReference type="InterPro" id="IPR027417">
    <property type="entry name" value="P-loop_NTPase"/>
</dbReference>
<dbReference type="InterPro" id="IPR013083">
    <property type="entry name" value="Znf_RING/FYVE/PHD"/>
</dbReference>
<dbReference type="PROSITE" id="PS50125">
    <property type="entry name" value="GUANYLATE_CYCLASE_2"/>
    <property type="match status" value="2"/>
</dbReference>
<dbReference type="SMART" id="SM00233">
    <property type="entry name" value="PH"/>
    <property type="match status" value="1"/>
</dbReference>
<dbReference type="Gene3D" id="2.30.29.30">
    <property type="entry name" value="Pleckstrin-homology domain (PH domain)/Phosphotyrosine-binding domain (PTB)"/>
    <property type="match status" value="1"/>
</dbReference>
<dbReference type="GO" id="GO:0005524">
    <property type="term" value="F:ATP binding"/>
    <property type="evidence" value="ECO:0007669"/>
    <property type="project" value="UniProtKB-KW"/>
</dbReference>
<dbReference type="Pfam" id="PF00211">
    <property type="entry name" value="Guanylate_cyc"/>
    <property type="match status" value="2"/>
</dbReference>
<dbReference type="InterPro" id="IPR029787">
    <property type="entry name" value="Nucleotide_cyclase"/>
</dbReference>
<evidence type="ECO:0000256" key="4">
    <source>
        <dbReference type="ARBA" id="ARBA00022833"/>
    </source>
</evidence>
<evidence type="ECO:0000313" key="11">
    <source>
        <dbReference type="EMBL" id="KAF0689361.1"/>
    </source>
</evidence>
<proteinExistence type="predicted"/>
<dbReference type="GO" id="GO:0009190">
    <property type="term" value="P:cyclic nucleotide biosynthetic process"/>
    <property type="evidence" value="ECO:0007669"/>
    <property type="project" value="InterPro"/>
</dbReference>
<feature type="domain" description="Guanylate cyclase" evidence="9">
    <location>
        <begin position="57"/>
        <end position="198"/>
    </location>
</feature>
<evidence type="ECO:0000259" key="9">
    <source>
        <dbReference type="PROSITE" id="PS50125"/>
    </source>
</evidence>
<dbReference type="GO" id="GO:0004016">
    <property type="term" value="F:adenylate cyclase activity"/>
    <property type="evidence" value="ECO:0007669"/>
    <property type="project" value="TreeGrafter"/>
</dbReference>
<dbReference type="OrthoDB" id="194468at2759"/>
<keyword evidence="13" id="KW-1185">Reference proteome</keyword>
<evidence type="ECO:0000313" key="13">
    <source>
        <dbReference type="Proteomes" id="UP000332933"/>
    </source>
</evidence>
<dbReference type="PANTHER" id="PTHR16305">
    <property type="entry name" value="TESTICULAR SOLUBLE ADENYLYL CYCLASE"/>
    <property type="match status" value="1"/>
</dbReference>
<dbReference type="InterPro" id="IPR000306">
    <property type="entry name" value="Znf_FYVE"/>
</dbReference>
<dbReference type="SUPFAM" id="SSF52540">
    <property type="entry name" value="P-loop containing nucleoside triphosphate hydrolases"/>
    <property type="match status" value="1"/>
</dbReference>
<feature type="domain" description="PH" evidence="8">
    <location>
        <begin position="1179"/>
        <end position="1291"/>
    </location>
</feature>
<accession>A0A485LBZ0</accession>
<feature type="domain" description="Guanylate cyclase" evidence="9">
    <location>
        <begin position="288"/>
        <end position="416"/>
    </location>
</feature>
<evidence type="ECO:0000259" key="8">
    <source>
        <dbReference type="PROSITE" id="PS50003"/>
    </source>
</evidence>
<dbReference type="InterPro" id="IPR011993">
    <property type="entry name" value="PH-like_dom_sf"/>
</dbReference>
<evidence type="ECO:0000256" key="1">
    <source>
        <dbReference type="ARBA" id="ARBA00022723"/>
    </source>
</evidence>
<evidence type="ECO:0000256" key="6">
    <source>
        <dbReference type="PROSITE-ProRule" id="PRU00091"/>
    </source>
</evidence>
<dbReference type="SUPFAM" id="SSF50729">
    <property type="entry name" value="PH domain-like"/>
    <property type="match status" value="1"/>
</dbReference>
<dbReference type="Proteomes" id="UP000332933">
    <property type="component" value="Unassembled WGS sequence"/>
</dbReference>
<dbReference type="PANTHER" id="PTHR16305:SF28">
    <property type="entry name" value="GUANYLATE CYCLASE DOMAIN-CONTAINING PROTEIN"/>
    <property type="match status" value="1"/>
</dbReference>
<dbReference type="EMBL" id="VJMH01006459">
    <property type="protein sequence ID" value="KAF0689361.1"/>
    <property type="molecule type" value="Genomic_DNA"/>
</dbReference>
<dbReference type="SUPFAM" id="SSF55073">
    <property type="entry name" value="Nucleotide cyclase"/>
    <property type="match status" value="2"/>
</dbReference>
<gene>
    <name evidence="12" type="primary">Aste57867_19187</name>
    <name evidence="11" type="ORF">As57867_019123</name>
    <name evidence="12" type="ORF">ASTE57867_19187</name>
</gene>
<dbReference type="Pfam" id="PF00169">
    <property type="entry name" value="PH"/>
    <property type="match status" value="1"/>
</dbReference>
<keyword evidence="4" id="KW-0862">Zinc</keyword>
<dbReference type="InterPro" id="IPR017455">
    <property type="entry name" value="Znf_FYVE-rel"/>
</dbReference>
<dbReference type="InterPro" id="IPR001849">
    <property type="entry name" value="PH_domain"/>
</dbReference>
<reference evidence="11" key="2">
    <citation type="submission" date="2019-06" db="EMBL/GenBank/DDBJ databases">
        <title>Genomics analysis of Aphanomyces spp. identifies a new class of oomycete effector associated with host adaptation.</title>
        <authorList>
            <person name="Gaulin E."/>
        </authorList>
    </citation>
    <scope>NUCLEOTIDE SEQUENCE</scope>
    <source>
        <strain evidence="11">CBS 578.67</strain>
    </source>
</reference>
<reference evidence="12 13" key="1">
    <citation type="submission" date="2019-03" db="EMBL/GenBank/DDBJ databases">
        <authorList>
            <person name="Gaulin E."/>
            <person name="Dumas B."/>
        </authorList>
    </citation>
    <scope>NUCLEOTIDE SEQUENCE [LARGE SCALE GENOMIC DNA]</scope>
    <source>
        <strain evidence="12">CBS 568.67</strain>
    </source>
</reference>
<keyword evidence="2" id="KW-0547">Nucleotide-binding</keyword>
<dbReference type="CDD" id="cd07302">
    <property type="entry name" value="CHD"/>
    <property type="match status" value="2"/>
</dbReference>
<protein>
    <submittedName>
        <fullName evidence="12">Aste57867_19187 protein</fullName>
    </submittedName>
</protein>
<dbReference type="EMBL" id="CAADRA010006480">
    <property type="protein sequence ID" value="VFT95909.1"/>
    <property type="molecule type" value="Genomic_DNA"/>
</dbReference>
<organism evidence="12 13">
    <name type="scientific">Aphanomyces stellatus</name>
    <dbReference type="NCBI Taxonomy" id="120398"/>
    <lineage>
        <taxon>Eukaryota</taxon>
        <taxon>Sar</taxon>
        <taxon>Stramenopiles</taxon>
        <taxon>Oomycota</taxon>
        <taxon>Saprolegniomycetes</taxon>
        <taxon>Saprolegniales</taxon>
        <taxon>Verrucalvaceae</taxon>
        <taxon>Aphanomyces</taxon>
    </lineage>
</organism>
<feature type="domain" description="FYVE-type" evidence="10">
    <location>
        <begin position="866"/>
        <end position="929"/>
    </location>
</feature>
<keyword evidence="5" id="KW-0067">ATP-binding</keyword>
<evidence type="ECO:0000256" key="3">
    <source>
        <dbReference type="ARBA" id="ARBA00022771"/>
    </source>
</evidence>
<dbReference type="PROSITE" id="PS50003">
    <property type="entry name" value="PH_DOMAIN"/>
    <property type="match status" value="1"/>
</dbReference>
<dbReference type="Gene3D" id="3.30.40.10">
    <property type="entry name" value="Zinc/RING finger domain, C3HC4 (zinc finger)"/>
    <property type="match status" value="1"/>
</dbReference>
<evidence type="ECO:0000313" key="12">
    <source>
        <dbReference type="EMBL" id="VFT95909.1"/>
    </source>
</evidence>
<keyword evidence="3 6" id="KW-0863">Zinc-finger</keyword>
<dbReference type="InterPro" id="IPR011011">
    <property type="entry name" value="Znf_FYVE_PHD"/>
</dbReference>
<dbReference type="GO" id="GO:0035556">
    <property type="term" value="P:intracellular signal transduction"/>
    <property type="evidence" value="ECO:0007669"/>
    <property type="project" value="InterPro"/>
</dbReference>
<keyword evidence="1" id="KW-0479">Metal-binding</keyword>
<dbReference type="SUPFAM" id="SSF57903">
    <property type="entry name" value="FYVE/PHD zinc finger"/>
    <property type="match status" value="1"/>
</dbReference>
<feature type="region of interest" description="Disordered" evidence="7">
    <location>
        <begin position="670"/>
        <end position="691"/>
    </location>
</feature>
<dbReference type="PROSITE" id="PS50178">
    <property type="entry name" value="ZF_FYVE"/>
    <property type="match status" value="1"/>
</dbReference>
<sequence length="1296" mass="143231">MELNMRISAYLPAIVRRHLEASEHIKDKSPPKSSSAADDAAVVDMSDLPDTHSATVVSMFADVSGFTALTETLATRGPTGAEYLAKHLNSYFEQLLKLISSEGGDAFKFAGDALIAFWPQNKEDTLESLVRRCIQCALRIQQHLHKAHLAEYVELSIKMGIGVGRVTIAHLGGESDGATRRMEYVGFGSALSQAFHAEHHATTGDVVCSADCWQLVSSHFHGDVVSAGAACVRVTEVLHPLARQSRRASLTRDDVHLQRRMQKYVSRAVWPYLDTAEEFWGSELRDVTVLFINLGFGEDDLSAILDVTGLRRLNKAFKAVQRCIYDYEGTINKFLVDDKGSTAIAVFGMPPVTHENDPIRGVLSSLAIYAALAPLGLKASVGITTGTAFCGVVGHQGNRREYTVLGDMVNLAARLMQKAKSENGGGVITDDRTKLSTQDVLHFEDRPEIWVKGKHEGVKIHRPYAKMSVLVHHLKGIQGNAASTGATTFKTKENMHSIQVHAARHRLRTMAALPPLDDASIPENPSAKAIQEALWAKIDQMNVLSPTGALLLEGDIGLGKTRLVRSTLRRVSPVVKVVYATATPYSAGQHYVIFADALATCCGDAPMGPQVAEWIRQGVPPGTPWLDHLHVLNSILDDVAFAKPSNQDVDAPQEMASWFVSLLATDLMDENDDDHGNQDAETAASRRRPKALSKDERDSLWCPTDLDVAGMLILTALYGITREQPLVLCLDNAMYMDEKSWILAISMAKYFTNCVVVVVLRPPSVLREGTASGCFRKQLRALKDLESTTRCVMDRMQPAQIEELALAILKVQTLPDDLASVLVSRSQGNPLFLHELIKEMSDQEVLKVDNKTNSCETRVQLAWGDKAHAMFCFGCQAKLQSSKERTRCKACGYVFCAACTPKQCIKKLASQPANDQLLQHCKTCFNMSRARRPSFERSLSDSKCLTGSGSGGSSVGGPEKRPTHRKVLSLFVQPSDASPLKHRLALVAPRTIKSVLTTLLDQLTVSQCMLMKTASIVASSGSFDVDTVKGVYPIKDHLARFQRDLDELERLSMVQPVDVFIGGLGTHRSSKFEFCHGFMQDVIRSQMLSVQCDKLASRLVDFRELKDKAMRQQYFERSQGVATQPLAVVLPPPAAERCNSAPLQGSLNRINLLAPRASSIQDPPALATVLRLKAGMVHVKKQSGVLRALRLGKVTMWKKRWAVLHNTRLLLQYDTNRGGRFTWMELKGARVSTCDMTHDPAGFKYHCLQVEVQEWCRMPQPESLSPRTFILGVDSEREMENWIYMIKYAIESHKNR</sequence>
<dbReference type="GO" id="GO:0005737">
    <property type="term" value="C:cytoplasm"/>
    <property type="evidence" value="ECO:0007669"/>
    <property type="project" value="TreeGrafter"/>
</dbReference>